<dbReference type="FunFam" id="1.20.1160.11:FF:000001">
    <property type="entry name" value="Paired amphipathic helix protein Sin3"/>
    <property type="match status" value="1"/>
</dbReference>
<dbReference type="InterPro" id="IPR003822">
    <property type="entry name" value="PAH"/>
</dbReference>
<dbReference type="AlphaFoldDB" id="A0A2I0TGM3"/>
<evidence type="ECO:0000256" key="1">
    <source>
        <dbReference type="ARBA" id="ARBA00004123"/>
    </source>
</evidence>
<comment type="subcellular location">
    <subcellularLocation>
        <location evidence="1 4">Nucleus</location>
    </subcellularLocation>
</comment>
<dbReference type="InterPro" id="IPR036600">
    <property type="entry name" value="PAH_sf"/>
</dbReference>
<dbReference type="SMART" id="SM00320">
    <property type="entry name" value="WD40"/>
    <property type="match status" value="3"/>
</dbReference>
<dbReference type="InterPro" id="IPR015943">
    <property type="entry name" value="WD40/YVTN_repeat-like_dom_sf"/>
</dbReference>
<dbReference type="PROSITE" id="PS50082">
    <property type="entry name" value="WD_REPEATS_2"/>
    <property type="match status" value="1"/>
</dbReference>
<dbReference type="Proteomes" id="UP000233556">
    <property type="component" value="Unassembled WGS sequence"/>
</dbReference>
<accession>A0A2I0TGM3</accession>
<dbReference type="InterPro" id="IPR043365">
    <property type="entry name" value="NWD1"/>
</dbReference>
<dbReference type="SUPFAM" id="SSF50978">
    <property type="entry name" value="WD40 repeat-like"/>
    <property type="match status" value="1"/>
</dbReference>
<evidence type="ECO:0000313" key="6">
    <source>
        <dbReference type="Proteomes" id="UP000233556"/>
    </source>
</evidence>
<dbReference type="PANTHER" id="PTHR45013">
    <property type="entry name" value="NACHT DOMAIN- AND WD REPEAT-CONTAINING PROTEIN 1"/>
    <property type="match status" value="1"/>
</dbReference>
<sequence>MTRRQPGSKVLTPGALHNSFHADMATERETLLEKAYPEAQAFCQKHGLLLEGLLGDHCGHQPVPQFIAEKEFEVLTLQLPGDSAQLLTRWYQRDENALPTCYVLQPADGQACCHREGRLASALRVAALKAERCGLMGPEQRHRYHKPGNMNWISCKIIACGIESVVDDFAMCTERIRCPELRLVQETLLLSKPAASGVRSPEGFEEYVRVYRADPAGFQRFLTADLEHDGDVCDTLDTSARVRCLEIAERNQLLFTGLISGTVLVFPLNSRQDVACIPPPESQKPVNDIGINKQEKQLAIAYDDLVLVLDIIPADPCPVINRPTYTFKTQIPGALISRVAVLADYRVLYGMTSGDLFLYDCPRARVFPLEGHRSQISCLESSHGEQWALSGSEDSLQCLWDLEFCQQEHEMCYYKVEDALSYLDQVKIRFGSDPATYNGFLEIMKEFKSQSIDTPGVIRRVSQLFHEHPDLIVGFNAFLPLGYRIEIPKNGKLSIQSPLNSQSIVMGIIEM</sequence>
<dbReference type="Gene3D" id="2.130.10.10">
    <property type="entry name" value="YVTN repeat-like/Quinoprotein amine dehydrogenase"/>
    <property type="match status" value="1"/>
</dbReference>
<dbReference type="Gene3D" id="1.20.1160.11">
    <property type="entry name" value="Paired amphipathic helix"/>
    <property type="match status" value="1"/>
</dbReference>
<dbReference type="OrthoDB" id="6134417at2759"/>
<name>A0A2I0TGM3_LIMLA</name>
<reference evidence="6" key="1">
    <citation type="submission" date="2017-11" db="EMBL/GenBank/DDBJ databases">
        <authorList>
            <person name="Lima N.C."/>
            <person name="Parody-Merino A.M."/>
            <person name="Battley P.F."/>
            <person name="Fidler A.E."/>
            <person name="Prosdocimi F."/>
        </authorList>
    </citation>
    <scope>NUCLEOTIDE SEQUENCE [LARGE SCALE GENOMIC DNA]</scope>
</reference>
<keyword evidence="3" id="KW-0853">WD repeat</keyword>
<evidence type="ECO:0000313" key="5">
    <source>
        <dbReference type="EMBL" id="PKU32926.1"/>
    </source>
</evidence>
<dbReference type="EMBL" id="KZ510688">
    <property type="protein sequence ID" value="PKU32926.1"/>
    <property type="molecule type" value="Genomic_DNA"/>
</dbReference>
<gene>
    <name evidence="5" type="ORF">llap_16769</name>
</gene>
<dbReference type="PROSITE" id="PS51477">
    <property type="entry name" value="PAH"/>
    <property type="match status" value="1"/>
</dbReference>
<dbReference type="GO" id="GO:0005634">
    <property type="term" value="C:nucleus"/>
    <property type="evidence" value="ECO:0007669"/>
    <property type="project" value="UniProtKB-SubCell"/>
</dbReference>
<dbReference type="InterPro" id="IPR036322">
    <property type="entry name" value="WD40_repeat_dom_sf"/>
</dbReference>
<keyword evidence="2 4" id="KW-0539">Nucleus</keyword>
<dbReference type="PANTHER" id="PTHR45013:SF1">
    <property type="entry name" value="NACHT DOMAIN- AND WD REPEAT-CONTAINING PROTEIN 1"/>
    <property type="match status" value="1"/>
</dbReference>
<dbReference type="GO" id="GO:0006355">
    <property type="term" value="P:regulation of DNA-templated transcription"/>
    <property type="evidence" value="ECO:0007669"/>
    <property type="project" value="InterPro"/>
</dbReference>
<evidence type="ECO:0000256" key="4">
    <source>
        <dbReference type="PROSITE-ProRule" id="PRU00810"/>
    </source>
</evidence>
<feature type="repeat" description="WD" evidence="3">
    <location>
        <begin position="369"/>
        <end position="403"/>
    </location>
</feature>
<reference evidence="6" key="2">
    <citation type="submission" date="2017-12" db="EMBL/GenBank/DDBJ databases">
        <title>Genome sequence of the Bar-tailed Godwit (Limosa lapponica baueri).</title>
        <authorList>
            <person name="Lima N.C.B."/>
            <person name="Parody-Merino A.M."/>
            <person name="Battley P.F."/>
            <person name="Fidler A.E."/>
            <person name="Prosdocimi F."/>
        </authorList>
    </citation>
    <scope>NUCLEOTIDE SEQUENCE [LARGE SCALE GENOMIC DNA]</scope>
</reference>
<evidence type="ECO:0000256" key="2">
    <source>
        <dbReference type="ARBA" id="ARBA00023242"/>
    </source>
</evidence>
<keyword evidence="6" id="KW-1185">Reference proteome</keyword>
<organism evidence="5 6">
    <name type="scientific">Limosa lapponica baueri</name>
    <dbReference type="NCBI Taxonomy" id="1758121"/>
    <lineage>
        <taxon>Eukaryota</taxon>
        <taxon>Metazoa</taxon>
        <taxon>Chordata</taxon>
        <taxon>Craniata</taxon>
        <taxon>Vertebrata</taxon>
        <taxon>Euteleostomi</taxon>
        <taxon>Archelosauria</taxon>
        <taxon>Archosauria</taxon>
        <taxon>Dinosauria</taxon>
        <taxon>Saurischia</taxon>
        <taxon>Theropoda</taxon>
        <taxon>Coelurosauria</taxon>
        <taxon>Aves</taxon>
        <taxon>Neognathae</taxon>
        <taxon>Neoaves</taxon>
        <taxon>Charadriiformes</taxon>
        <taxon>Scolopacidae</taxon>
        <taxon>Limosa</taxon>
    </lineage>
</organism>
<protein>
    <submittedName>
        <fullName evidence="5">Nacht domain-and wd repeat-containing protein 1</fullName>
    </submittedName>
</protein>
<evidence type="ECO:0000256" key="3">
    <source>
        <dbReference type="PROSITE-ProRule" id="PRU00221"/>
    </source>
</evidence>
<dbReference type="SUPFAM" id="SSF47762">
    <property type="entry name" value="PAH2 domain"/>
    <property type="match status" value="1"/>
</dbReference>
<dbReference type="InterPro" id="IPR001680">
    <property type="entry name" value="WD40_rpt"/>
</dbReference>
<proteinExistence type="predicted"/>
<dbReference type="Pfam" id="PF02671">
    <property type="entry name" value="PAH"/>
    <property type="match status" value="1"/>
</dbReference>